<gene>
    <name evidence="2" type="ORF">Agabi119p4_7921</name>
</gene>
<dbReference type="AlphaFoldDB" id="A0A8H7EZC5"/>
<sequence length="248" mass="28042">MYVCGRNHSRCIRFFDSFQSGAGVHLQVLKSILRKENFGQVDLPPHQADGDHHFCTQFCRISDTTSDTYAVGILTNFEKIATIKDLSRCFVRQWVSGFLFEIVDTAVIKTLLVLRLRAFYGNNKSVTAILILATAVELMSTTYAYVLAGVNLQQFIASPGPIPGCQLRPGNFLHHYRSPTVVWATRLTSNSLELILLLFGLYRSLQANGSYFRNGWAQIRQAAPLLYVFYRDGTILYIPHQNVDIQID</sequence>
<reference evidence="2 3" key="1">
    <citation type="journal article" name="Sci. Rep.">
        <title>Telomere-to-telomere assembled and centromere annotated genomes of the two main subspecies of the button mushroom Agaricus bisporus reveal especially polymorphic chromosome ends.</title>
        <authorList>
            <person name="Sonnenberg A.S.M."/>
            <person name="Sedaghat-Telgerd N."/>
            <person name="Lavrijssen B."/>
            <person name="Ohm R.A."/>
            <person name="Hendrickx P.M."/>
            <person name="Scholtmeijer K."/>
            <person name="Baars J.J.P."/>
            <person name="van Peer A."/>
        </authorList>
    </citation>
    <scope>NUCLEOTIDE SEQUENCE [LARGE SCALE GENOMIC DNA]</scope>
    <source>
        <strain evidence="2 3">H119_p4</strain>
    </source>
</reference>
<organism evidence="2 3">
    <name type="scientific">Agaricus bisporus var. burnettii</name>
    <dbReference type="NCBI Taxonomy" id="192524"/>
    <lineage>
        <taxon>Eukaryota</taxon>
        <taxon>Fungi</taxon>
        <taxon>Dikarya</taxon>
        <taxon>Basidiomycota</taxon>
        <taxon>Agaricomycotina</taxon>
        <taxon>Agaricomycetes</taxon>
        <taxon>Agaricomycetidae</taxon>
        <taxon>Agaricales</taxon>
        <taxon>Agaricineae</taxon>
        <taxon>Agaricaceae</taxon>
        <taxon>Agaricus</taxon>
    </lineage>
</organism>
<keyword evidence="1" id="KW-0472">Membrane</keyword>
<dbReference type="EMBL" id="JABXXO010000010">
    <property type="protein sequence ID" value="KAF7768678.1"/>
    <property type="molecule type" value="Genomic_DNA"/>
</dbReference>
<accession>A0A8H7EZC5</accession>
<dbReference type="Proteomes" id="UP000629468">
    <property type="component" value="Unassembled WGS sequence"/>
</dbReference>
<evidence type="ECO:0000313" key="3">
    <source>
        <dbReference type="Proteomes" id="UP000629468"/>
    </source>
</evidence>
<evidence type="ECO:0000256" key="1">
    <source>
        <dbReference type="SAM" id="Phobius"/>
    </source>
</evidence>
<keyword evidence="1" id="KW-0812">Transmembrane</keyword>
<keyword evidence="1" id="KW-1133">Transmembrane helix</keyword>
<feature type="transmembrane region" description="Helical" evidence="1">
    <location>
        <begin position="126"/>
        <end position="146"/>
    </location>
</feature>
<evidence type="ECO:0000313" key="2">
    <source>
        <dbReference type="EMBL" id="KAF7768678.1"/>
    </source>
</evidence>
<name>A0A8H7EZC5_AGABI</name>
<proteinExistence type="predicted"/>
<comment type="caution">
    <text evidence="2">The sequence shown here is derived from an EMBL/GenBank/DDBJ whole genome shotgun (WGS) entry which is preliminary data.</text>
</comment>
<feature type="transmembrane region" description="Helical" evidence="1">
    <location>
        <begin position="94"/>
        <end position="114"/>
    </location>
</feature>
<protein>
    <submittedName>
        <fullName evidence="2">Uncharacterized protein</fullName>
    </submittedName>
</protein>